<dbReference type="InterPro" id="IPR006139">
    <property type="entry name" value="D-isomer_2_OHA_DH_cat_dom"/>
</dbReference>
<dbReference type="SUPFAM" id="SSF53639">
    <property type="entry name" value="AraD/HMP-PK domain-like"/>
    <property type="match status" value="1"/>
</dbReference>
<dbReference type="InterPro" id="IPR006140">
    <property type="entry name" value="D-isomer_DH_NAD-bd"/>
</dbReference>
<reference evidence="8 9" key="1">
    <citation type="submission" date="2017-11" db="EMBL/GenBank/DDBJ databases">
        <title>Evolution of Phototrophy in the Chloroflexi Phylum Driven by Horizontal Gene Transfer.</title>
        <authorList>
            <person name="Ward L.M."/>
            <person name="Hemp J."/>
            <person name="Shih P.M."/>
            <person name="Mcglynn S.E."/>
            <person name="Fischer W."/>
        </authorList>
    </citation>
    <scope>NUCLEOTIDE SEQUENCE [LARGE SCALE GENOMIC DNA]</scope>
    <source>
        <strain evidence="8">JP3_7</strain>
    </source>
</reference>
<dbReference type="InterPro" id="IPR018484">
    <property type="entry name" value="FGGY_N"/>
</dbReference>
<dbReference type="EMBL" id="PGTN01000001">
    <property type="protein sequence ID" value="PJF49077.1"/>
    <property type="molecule type" value="Genomic_DNA"/>
</dbReference>
<evidence type="ECO:0000256" key="5">
    <source>
        <dbReference type="ARBA" id="ARBA00023002"/>
    </source>
</evidence>
<dbReference type="SUPFAM" id="SSF55718">
    <property type="entry name" value="SCP-like"/>
    <property type="match status" value="1"/>
</dbReference>
<dbReference type="PANTHER" id="PTHR43095:SF1">
    <property type="entry name" value="AUTOINDUCER-2 KINASE"/>
    <property type="match status" value="1"/>
</dbReference>
<dbReference type="InterPro" id="IPR036409">
    <property type="entry name" value="Aldolase_II/adducin_N_sf"/>
</dbReference>
<dbReference type="Pfam" id="PF02036">
    <property type="entry name" value="SCP2"/>
    <property type="match status" value="1"/>
</dbReference>
<dbReference type="GO" id="GO:0005975">
    <property type="term" value="P:carbohydrate metabolic process"/>
    <property type="evidence" value="ECO:0007669"/>
    <property type="project" value="InterPro"/>
</dbReference>
<dbReference type="InterPro" id="IPR029753">
    <property type="entry name" value="D-isomer_DH_CS"/>
</dbReference>
<dbReference type="CDD" id="cd07798">
    <property type="entry name" value="ASKHA_NBD_FGGY_YoaC-like"/>
    <property type="match status" value="1"/>
</dbReference>
<keyword evidence="4" id="KW-0418">Kinase</keyword>
<accession>A0A2M8QH02</accession>
<dbReference type="Pfam" id="PF00370">
    <property type="entry name" value="FGGY_N"/>
    <property type="match status" value="1"/>
</dbReference>
<dbReference type="InterPro" id="IPR036291">
    <property type="entry name" value="NAD(P)-bd_dom_sf"/>
</dbReference>
<dbReference type="InterPro" id="IPR001303">
    <property type="entry name" value="Aldolase_II/adducin_N"/>
</dbReference>
<evidence type="ECO:0000256" key="4">
    <source>
        <dbReference type="ARBA" id="ARBA00022777"/>
    </source>
</evidence>
<evidence type="ECO:0000313" key="8">
    <source>
        <dbReference type="EMBL" id="PJF49077.1"/>
    </source>
</evidence>
<evidence type="ECO:0000256" key="3">
    <source>
        <dbReference type="ARBA" id="ARBA00022679"/>
    </source>
</evidence>
<feature type="compositionally biased region" description="Low complexity" evidence="6">
    <location>
        <begin position="886"/>
        <end position="926"/>
    </location>
</feature>
<name>A0A2M8QH02_9CHLR</name>
<comment type="similarity">
    <text evidence="1">Belongs to the D-isomer specific 2-hydroxyacid dehydrogenase family.</text>
</comment>
<dbReference type="SUPFAM" id="SSF53067">
    <property type="entry name" value="Actin-like ATPase domain"/>
    <property type="match status" value="2"/>
</dbReference>
<dbReference type="InterPro" id="IPR050406">
    <property type="entry name" value="FGGY_Carb_Kinase"/>
</dbReference>
<comment type="similarity">
    <text evidence="2">Belongs to the FGGY kinase family.</text>
</comment>
<feature type="domain" description="Class II aldolase/adducin N-terminal" evidence="7">
    <location>
        <begin position="1096"/>
        <end position="1274"/>
    </location>
</feature>
<dbReference type="PANTHER" id="PTHR43095">
    <property type="entry name" value="SUGAR KINASE"/>
    <property type="match status" value="1"/>
</dbReference>
<evidence type="ECO:0000259" key="7">
    <source>
        <dbReference type="SMART" id="SM01007"/>
    </source>
</evidence>
<organism evidence="8 9">
    <name type="scientific">Candidatus Thermofonsia Clade 3 bacterium</name>
    <dbReference type="NCBI Taxonomy" id="2364212"/>
    <lineage>
        <taxon>Bacteria</taxon>
        <taxon>Bacillati</taxon>
        <taxon>Chloroflexota</taxon>
        <taxon>Candidatus Thermofontia</taxon>
        <taxon>Candidatus Thermofonsia Clade 3</taxon>
    </lineage>
</organism>
<keyword evidence="3" id="KW-0808">Transferase</keyword>
<dbReference type="PROSITE" id="PS00670">
    <property type="entry name" value="D_2_HYDROXYACID_DH_2"/>
    <property type="match status" value="1"/>
</dbReference>
<sequence>MPEYLIGIDLGGSGARCLLLNLATRETRAAHCAWSLIPEPEAGRFAYRLDPDVVWQAIAEATRDVLRQAGVHPAQVAGLAVASMRHTTVALDATGRVLLMTPNRDARAASQALQLAAEHGEAIQAIGGHYPNPIFLAARLLWLREEQPQAFDSLAWVMSLSDWAGYRMTGVPSAESAQAGETMLLDIHQRTWAQPLLRRLEIPDQVLPPLRTAGERLGDLTRAAADDLGLMPGTPVAVGGPDTQCGLLGMGILAPGEVGIVAGTTAPVQWVTERPITADAGLWAGLHLLPGRYILESNAGSVGATLDWLARLCFAADPQPTARWLAEAEAARQPTSDAYSTIGARRFDARALAMPVDTFTFSALAAEALPNAVPQFARAVVEGMAYAIRANLEQLAAVAGPMQRLGLAGGMSRNPFWRQLLADVLEQTVYASAVVEASALGAAFCAGVGAGLFDSLTTAAQALVRPAEAHRPGAQSATYHRLYAAWSQLCQARREADALASEHVTEAVLEAPTVQQAAPVPDAFRPRVFVSAEIDEASRAQLSRLADVIYRPYREAGVVLTGDELAQALQGCHVFITEVDVVDAEVLLQLPDLRAVIVCRGNPVNVDVEACSLAGVVVAHTPARNADAVADLTMAFILALARKLPSALAFLHQPGGEAGDLGRLGQAHEAFLGVELWRKTVGLIGGGAVGRKVAARLLPFGTRVLICDPFLSESQITRMGAEKVSLAQLLAQSDFVSLHAPVTDETRGMINAQTLAQMKPGAFLVNTARAALVDEAAVCQALHQGRLGGYATDVFAVEPPAADDPLLNAPNVIATPHIGGNTQQVAAHQGEAAARALTQLLAGQAPDHALNPDVMRSFRWRGPRAMDAAALHQRRQRPGPAVTDLEAAAAGRRSPAAAEGSTAAQTPALPSSSSHSATPASAPPATNETRQKVLALLDDFTRRVAADAELATFAKGKQVTFLFTLKDLDQPFYLSFIDGKVTAGVGTPSVHAEVRLKTTTEVLDGIFTGRVNPTKAALSGKLSFSGDTARAMAFMRIQGHMSRLYAQARAAVGELGNLAELTSPAVAPQPVAAASIVSVPSAPPAGGQWAGDSDALNVVKITQELYAKGLITATGGNVSARCADKADEIWITPSGLFKGELRAEMLVRINLDGQVVRPTEHTASSELRIHCAIYRKMPDVQAVIHSHPEYATLMSLVGMKFEPISTEAAFIGELPVVPFIMPGSEALAEAVSEAMRKHGLAVLMQNHGMVVAGSSLRRAADWTENIEITARKLILCRLLGKKPARIADATVKLLREVGASIG</sequence>
<dbReference type="SUPFAM" id="SSF52283">
    <property type="entry name" value="Formate/glycerate dehydrogenase catalytic domain-like"/>
    <property type="match status" value="1"/>
</dbReference>
<dbReference type="Pfam" id="PF02826">
    <property type="entry name" value="2-Hacid_dh_C"/>
    <property type="match status" value="1"/>
</dbReference>
<dbReference type="InterPro" id="IPR018485">
    <property type="entry name" value="FGGY_C"/>
</dbReference>
<proteinExistence type="inferred from homology"/>
<keyword evidence="5" id="KW-0560">Oxidoreductase</keyword>
<dbReference type="SMART" id="SM01007">
    <property type="entry name" value="Aldolase_II"/>
    <property type="match status" value="1"/>
</dbReference>
<evidence type="ECO:0000256" key="6">
    <source>
        <dbReference type="SAM" id="MobiDB-lite"/>
    </source>
</evidence>
<dbReference type="Pfam" id="PF00596">
    <property type="entry name" value="Aldolase_II"/>
    <property type="match status" value="1"/>
</dbReference>
<feature type="region of interest" description="Disordered" evidence="6">
    <location>
        <begin position="867"/>
        <end position="929"/>
    </location>
</feature>
<evidence type="ECO:0000313" key="9">
    <source>
        <dbReference type="Proteomes" id="UP000230790"/>
    </source>
</evidence>
<dbReference type="GO" id="GO:0016301">
    <property type="term" value="F:kinase activity"/>
    <property type="evidence" value="ECO:0007669"/>
    <property type="project" value="UniProtKB-KW"/>
</dbReference>
<dbReference type="Gene3D" id="3.30.420.40">
    <property type="match status" value="2"/>
</dbReference>
<evidence type="ECO:0000256" key="1">
    <source>
        <dbReference type="ARBA" id="ARBA00005854"/>
    </source>
</evidence>
<dbReference type="Pfam" id="PF02782">
    <property type="entry name" value="FGGY_C"/>
    <property type="match status" value="1"/>
</dbReference>
<dbReference type="InterPro" id="IPR036527">
    <property type="entry name" value="SCP2_sterol-bd_dom_sf"/>
</dbReference>
<comment type="caution">
    <text evidence="8">The sequence shown here is derived from an EMBL/GenBank/DDBJ whole genome shotgun (WGS) entry which is preliminary data.</text>
</comment>
<gene>
    <name evidence="8" type="ORF">CUN48_00240</name>
</gene>
<dbReference type="InterPro" id="IPR003033">
    <property type="entry name" value="SCP2_sterol-bd_dom"/>
</dbReference>
<protein>
    <recommendedName>
        <fullName evidence="7">Class II aldolase/adducin N-terminal domain-containing protein</fullName>
    </recommendedName>
</protein>
<dbReference type="SUPFAM" id="SSF51735">
    <property type="entry name" value="NAD(P)-binding Rossmann-fold domains"/>
    <property type="match status" value="1"/>
</dbReference>
<dbReference type="GO" id="GO:0016616">
    <property type="term" value="F:oxidoreductase activity, acting on the CH-OH group of donors, NAD or NADP as acceptor"/>
    <property type="evidence" value="ECO:0007669"/>
    <property type="project" value="InterPro"/>
</dbReference>
<dbReference type="Proteomes" id="UP000230790">
    <property type="component" value="Unassembled WGS sequence"/>
</dbReference>
<dbReference type="Pfam" id="PF00389">
    <property type="entry name" value="2-Hacid_dh"/>
    <property type="match status" value="1"/>
</dbReference>
<dbReference type="Gene3D" id="3.40.225.10">
    <property type="entry name" value="Class II aldolase/adducin N-terminal domain"/>
    <property type="match status" value="1"/>
</dbReference>
<dbReference type="InterPro" id="IPR043129">
    <property type="entry name" value="ATPase_NBD"/>
</dbReference>
<dbReference type="Gene3D" id="3.30.1050.10">
    <property type="entry name" value="SCP2 sterol-binding domain"/>
    <property type="match status" value="1"/>
</dbReference>
<dbReference type="Gene3D" id="3.40.50.720">
    <property type="entry name" value="NAD(P)-binding Rossmann-like Domain"/>
    <property type="match status" value="2"/>
</dbReference>
<dbReference type="GO" id="GO:0051287">
    <property type="term" value="F:NAD binding"/>
    <property type="evidence" value="ECO:0007669"/>
    <property type="project" value="InterPro"/>
</dbReference>
<evidence type="ECO:0000256" key="2">
    <source>
        <dbReference type="ARBA" id="ARBA00009156"/>
    </source>
</evidence>